<dbReference type="EMBL" id="LNIX01000047">
    <property type="protein sequence ID" value="OXA38251.1"/>
    <property type="molecule type" value="Genomic_DNA"/>
</dbReference>
<proteinExistence type="predicted"/>
<dbReference type="Proteomes" id="UP000198287">
    <property type="component" value="Unassembled WGS sequence"/>
</dbReference>
<sequence length="106" mass="11750">MSKFPLTQVADALRKDCAVKEKWYQFCIVLSGTAKLEDVDMRNFNNGQAISKILERWIKKSGGNATLHDLVMELTIADFTTTAGQLQSEFLPIPKIVGSNPIGTFS</sequence>
<dbReference type="AlphaFoldDB" id="A0A226CZ54"/>
<name>A0A226CZ54_FOLCA</name>
<dbReference type="InterPro" id="IPR011029">
    <property type="entry name" value="DEATH-like_dom_sf"/>
</dbReference>
<reference evidence="4 5" key="1">
    <citation type="submission" date="2015-12" db="EMBL/GenBank/DDBJ databases">
        <title>The genome of Folsomia candida.</title>
        <authorList>
            <person name="Faddeeva A."/>
            <person name="Derks M.F."/>
            <person name="Anvar Y."/>
            <person name="Smit S."/>
            <person name="Van Straalen N."/>
            <person name="Roelofs D."/>
        </authorList>
    </citation>
    <scope>NUCLEOTIDE SEQUENCE [LARGE SCALE GENOMIC DNA]</scope>
    <source>
        <strain evidence="4 5">VU population</strain>
        <tissue evidence="4">Whole body</tissue>
    </source>
</reference>
<evidence type="ECO:0000313" key="5">
    <source>
        <dbReference type="Proteomes" id="UP000198287"/>
    </source>
</evidence>
<keyword evidence="5" id="KW-1185">Reference proteome</keyword>
<dbReference type="EMBL" id="LNIX01000047">
    <property type="protein sequence ID" value="OXA38181.1"/>
    <property type="molecule type" value="Genomic_DNA"/>
</dbReference>
<dbReference type="EMBL" id="LNIX01000047">
    <property type="protein sequence ID" value="OXA38259.1"/>
    <property type="molecule type" value="Genomic_DNA"/>
</dbReference>
<gene>
    <name evidence="2" type="ORF">Fcan01_26914</name>
    <name evidence="1" type="ORF">Fcan01_26919</name>
    <name evidence="3" type="ORF">Fcan01_26922</name>
    <name evidence="4" type="ORF">Fcan01_26928</name>
</gene>
<evidence type="ECO:0000313" key="1">
    <source>
        <dbReference type="EMBL" id="OXA38181.1"/>
    </source>
</evidence>
<protein>
    <recommendedName>
        <fullName evidence="6">Death domain-containing protein</fullName>
    </recommendedName>
</protein>
<evidence type="ECO:0000313" key="4">
    <source>
        <dbReference type="EMBL" id="OXA38259.1"/>
    </source>
</evidence>
<accession>A0A226CZ54</accession>
<evidence type="ECO:0000313" key="2">
    <source>
        <dbReference type="EMBL" id="OXA38184.1"/>
    </source>
</evidence>
<dbReference type="EMBL" id="LNIX01000047">
    <property type="protein sequence ID" value="OXA38184.1"/>
    <property type="molecule type" value="Genomic_DNA"/>
</dbReference>
<comment type="caution">
    <text evidence="4">The sequence shown here is derived from an EMBL/GenBank/DDBJ whole genome shotgun (WGS) entry which is preliminary data.</text>
</comment>
<dbReference type="Gene3D" id="1.10.533.10">
    <property type="entry name" value="Death Domain, Fas"/>
    <property type="match status" value="1"/>
</dbReference>
<organism evidence="4 5">
    <name type="scientific">Folsomia candida</name>
    <name type="common">Springtail</name>
    <dbReference type="NCBI Taxonomy" id="158441"/>
    <lineage>
        <taxon>Eukaryota</taxon>
        <taxon>Metazoa</taxon>
        <taxon>Ecdysozoa</taxon>
        <taxon>Arthropoda</taxon>
        <taxon>Hexapoda</taxon>
        <taxon>Collembola</taxon>
        <taxon>Entomobryomorpha</taxon>
        <taxon>Isotomoidea</taxon>
        <taxon>Isotomidae</taxon>
        <taxon>Proisotominae</taxon>
        <taxon>Folsomia</taxon>
    </lineage>
</organism>
<evidence type="ECO:0000313" key="3">
    <source>
        <dbReference type="EMBL" id="OXA38251.1"/>
    </source>
</evidence>
<evidence type="ECO:0008006" key="6">
    <source>
        <dbReference type="Google" id="ProtNLM"/>
    </source>
</evidence>